<dbReference type="Proteomes" id="UP000076962">
    <property type="component" value="Unassembled WGS sequence"/>
</dbReference>
<dbReference type="InterPro" id="IPR036162">
    <property type="entry name" value="Resolvase-like_N_sf"/>
</dbReference>
<evidence type="ECO:0000259" key="6">
    <source>
        <dbReference type="PROSITE" id="PS51736"/>
    </source>
</evidence>
<sequence length="136" mass="15562">MKAKDVLKIMGITRSHLSRLVKQGKIGVTKQPNGYYVYNAEDVYNYVGRKRRNLNVIYARVSSNKQKADLARQIETLENFCLAQGIKIDQVFSDIASGINFDKRKQFFSLLDLIINGQVEKAFKIQNVKNSSALFR</sequence>
<gene>
    <name evidence="7" type="ORF">THIOM_000516</name>
</gene>
<name>A0A176S6I6_9GAMM</name>
<dbReference type="AlphaFoldDB" id="A0A176S6I6"/>
<dbReference type="Gene3D" id="3.40.50.1390">
    <property type="entry name" value="Resolvase, N-terminal catalytic domain"/>
    <property type="match status" value="1"/>
</dbReference>
<evidence type="ECO:0000256" key="5">
    <source>
        <dbReference type="PROSITE-ProRule" id="PRU10137"/>
    </source>
</evidence>
<evidence type="ECO:0000256" key="2">
    <source>
        <dbReference type="ARBA" id="ARBA00023125"/>
    </source>
</evidence>
<keyword evidence="8" id="KW-1185">Reference proteome</keyword>
<dbReference type="InterPro" id="IPR051491">
    <property type="entry name" value="Recombinase/Transposase-rel"/>
</dbReference>
<dbReference type="GO" id="GO:0003677">
    <property type="term" value="F:DNA binding"/>
    <property type="evidence" value="ECO:0007669"/>
    <property type="project" value="UniProtKB-KW"/>
</dbReference>
<evidence type="ECO:0000256" key="1">
    <source>
        <dbReference type="ARBA" id="ARBA00022908"/>
    </source>
</evidence>
<dbReference type="InterPro" id="IPR006119">
    <property type="entry name" value="Resolv_N"/>
</dbReference>
<dbReference type="SUPFAM" id="SSF53041">
    <property type="entry name" value="Resolvase-like"/>
    <property type="match status" value="1"/>
</dbReference>
<dbReference type="SUPFAM" id="SSF46955">
    <property type="entry name" value="Putative DNA-binding domain"/>
    <property type="match status" value="1"/>
</dbReference>
<dbReference type="Gene3D" id="1.10.1660.10">
    <property type="match status" value="1"/>
</dbReference>
<comment type="caution">
    <text evidence="7">The sequence shown here is derived from an EMBL/GenBank/DDBJ whole genome shotgun (WGS) entry which is preliminary data.</text>
</comment>
<dbReference type="InterPro" id="IPR006118">
    <property type="entry name" value="Recombinase_CS"/>
</dbReference>
<dbReference type="InterPro" id="IPR009061">
    <property type="entry name" value="DNA-bd_dom_put_sf"/>
</dbReference>
<accession>A0A176S6I6</accession>
<keyword evidence="3" id="KW-0233">DNA recombination</keyword>
<feature type="domain" description="Resolvase/invertase-type recombinase catalytic" evidence="6">
    <location>
        <begin position="54"/>
        <end position="136"/>
    </location>
</feature>
<evidence type="ECO:0000313" key="8">
    <source>
        <dbReference type="Proteomes" id="UP000076962"/>
    </source>
</evidence>
<evidence type="ECO:0000256" key="3">
    <source>
        <dbReference type="ARBA" id="ARBA00023172"/>
    </source>
</evidence>
<reference evidence="7 8" key="1">
    <citation type="submission" date="2016-05" db="EMBL/GenBank/DDBJ databases">
        <title>Single-cell genome of chain-forming Candidatus Thiomargarita nelsonii and comparison to other large sulfur-oxidizing bacteria.</title>
        <authorList>
            <person name="Winkel M."/>
            <person name="Salman V."/>
            <person name="Woyke T."/>
            <person name="Schulz-Vogt H."/>
            <person name="Richter M."/>
            <person name="Flood B."/>
            <person name="Bailey J."/>
            <person name="Amann R."/>
            <person name="Mussmann M."/>
        </authorList>
    </citation>
    <scope>NUCLEOTIDE SEQUENCE [LARGE SCALE GENOMIC DNA]</scope>
    <source>
        <strain evidence="7 8">THI036</strain>
    </source>
</reference>
<dbReference type="GO" id="GO:0000150">
    <property type="term" value="F:DNA strand exchange activity"/>
    <property type="evidence" value="ECO:0007669"/>
    <property type="project" value="InterPro"/>
</dbReference>
<dbReference type="PANTHER" id="PTHR36172:SF1">
    <property type="entry name" value="RESOLVASE-RELATED"/>
    <property type="match status" value="1"/>
</dbReference>
<dbReference type="Pfam" id="PF00239">
    <property type="entry name" value="Resolvase"/>
    <property type="match status" value="1"/>
</dbReference>
<dbReference type="GO" id="GO:0015074">
    <property type="term" value="P:DNA integration"/>
    <property type="evidence" value="ECO:0007669"/>
    <property type="project" value="UniProtKB-KW"/>
</dbReference>
<evidence type="ECO:0000256" key="4">
    <source>
        <dbReference type="PIRSR" id="PIRSR606118-50"/>
    </source>
</evidence>
<proteinExistence type="predicted"/>
<dbReference type="PROSITE" id="PS51736">
    <property type="entry name" value="RECOMBINASES_3"/>
    <property type="match status" value="1"/>
</dbReference>
<dbReference type="PANTHER" id="PTHR36172">
    <property type="match status" value="1"/>
</dbReference>
<keyword evidence="2" id="KW-0238">DNA-binding</keyword>
<dbReference type="EMBL" id="LUTY01000241">
    <property type="protein sequence ID" value="OAD23645.1"/>
    <property type="molecule type" value="Genomic_DNA"/>
</dbReference>
<feature type="active site" description="O-(5'-phospho-DNA)-serine intermediate" evidence="4 5">
    <location>
        <position position="62"/>
    </location>
</feature>
<protein>
    <submittedName>
        <fullName evidence="7">Transposase OrfA</fullName>
    </submittedName>
</protein>
<dbReference type="PROSITE" id="PS00397">
    <property type="entry name" value="RECOMBINASES_1"/>
    <property type="match status" value="1"/>
</dbReference>
<keyword evidence="1" id="KW-0229">DNA integration</keyword>
<organism evidence="7 8">
    <name type="scientific">Candidatus Thiomargarita nelsonii</name>
    <dbReference type="NCBI Taxonomy" id="1003181"/>
    <lineage>
        <taxon>Bacteria</taxon>
        <taxon>Pseudomonadati</taxon>
        <taxon>Pseudomonadota</taxon>
        <taxon>Gammaproteobacteria</taxon>
        <taxon>Thiotrichales</taxon>
        <taxon>Thiotrichaceae</taxon>
        <taxon>Thiomargarita</taxon>
    </lineage>
</organism>
<evidence type="ECO:0000313" key="7">
    <source>
        <dbReference type="EMBL" id="OAD23645.1"/>
    </source>
</evidence>